<sequence>MLSIRDLHVSYGGTRAVDGIDLDVGAGETVLLIGANGAGKSSLINAVIGLVRTARGRITFEGRDIARLPSDARARFGIGYSPEGRRVFPSMSVKDNVLSGAVRLAPREQGRRWDGLVASFPFLAERQAQAAGELSGGQQQLVAIARAMSGAPKLLLLDEPFLGLAPVWIQQISAAVRRMQDEGIAVLMTEQMARPALRIAQYGHVMRSGQIRRSGRTEEIRGAALAEEYL</sequence>
<dbReference type="Pfam" id="PF00005">
    <property type="entry name" value="ABC_tran"/>
    <property type="match status" value="1"/>
</dbReference>
<dbReference type="CDD" id="cd03224">
    <property type="entry name" value="ABC_TM1139_LivF_branched"/>
    <property type="match status" value="1"/>
</dbReference>
<dbReference type="SUPFAM" id="SSF52540">
    <property type="entry name" value="P-loop containing nucleoside triphosphate hydrolases"/>
    <property type="match status" value="1"/>
</dbReference>
<dbReference type="OrthoDB" id="9806149at2"/>
<keyword evidence="5" id="KW-0029">Amino-acid transport</keyword>
<evidence type="ECO:0000256" key="3">
    <source>
        <dbReference type="ARBA" id="ARBA00022741"/>
    </source>
</evidence>
<evidence type="ECO:0000256" key="1">
    <source>
        <dbReference type="ARBA" id="ARBA00005417"/>
    </source>
</evidence>
<reference evidence="7 8" key="1">
    <citation type="submission" date="2015-03" db="EMBL/GenBank/DDBJ databases">
        <title>Genome sequencing of Methylobacterium variabile DSM 16961.</title>
        <authorList>
            <person name="Chaudhry V."/>
            <person name="Patil P.B."/>
        </authorList>
    </citation>
    <scope>NUCLEOTIDE SEQUENCE [LARGE SCALE GENOMIC DNA]</scope>
    <source>
        <strain evidence="7 8">DSM 16961</strain>
    </source>
</reference>
<dbReference type="InterPro" id="IPR027417">
    <property type="entry name" value="P-loop_NTPase"/>
</dbReference>
<keyword evidence="8" id="KW-1185">Reference proteome</keyword>
<dbReference type="Gene3D" id="3.40.50.300">
    <property type="entry name" value="P-loop containing nucleotide triphosphate hydrolases"/>
    <property type="match status" value="1"/>
</dbReference>
<evidence type="ECO:0000256" key="4">
    <source>
        <dbReference type="ARBA" id="ARBA00022840"/>
    </source>
</evidence>
<dbReference type="InterPro" id="IPR052156">
    <property type="entry name" value="BCAA_Transport_ATP-bd_LivF"/>
</dbReference>
<name>A0A0J6VH47_9HYPH</name>
<dbReference type="GO" id="GO:0005524">
    <property type="term" value="F:ATP binding"/>
    <property type="evidence" value="ECO:0007669"/>
    <property type="project" value="UniProtKB-KW"/>
</dbReference>
<protein>
    <submittedName>
        <fullName evidence="7">ABC transporter ATP-binding protein</fullName>
    </submittedName>
</protein>
<evidence type="ECO:0000259" key="6">
    <source>
        <dbReference type="PROSITE" id="PS50893"/>
    </source>
</evidence>
<evidence type="ECO:0000256" key="2">
    <source>
        <dbReference type="ARBA" id="ARBA00022448"/>
    </source>
</evidence>
<comment type="similarity">
    <text evidence="1">Belongs to the ABC transporter superfamily.</text>
</comment>
<dbReference type="GO" id="GO:0015807">
    <property type="term" value="P:L-amino acid transport"/>
    <property type="evidence" value="ECO:0007669"/>
    <property type="project" value="TreeGrafter"/>
</dbReference>
<dbReference type="GO" id="GO:0016887">
    <property type="term" value="F:ATP hydrolysis activity"/>
    <property type="evidence" value="ECO:0007669"/>
    <property type="project" value="InterPro"/>
</dbReference>
<dbReference type="Proteomes" id="UP000035955">
    <property type="component" value="Unassembled WGS sequence"/>
</dbReference>
<dbReference type="EMBL" id="LABY01000073">
    <property type="protein sequence ID" value="KMO38396.1"/>
    <property type="molecule type" value="Genomic_DNA"/>
</dbReference>
<evidence type="ECO:0000256" key="5">
    <source>
        <dbReference type="ARBA" id="ARBA00022970"/>
    </source>
</evidence>
<keyword evidence="2" id="KW-0813">Transport</keyword>
<dbReference type="GO" id="GO:0015658">
    <property type="term" value="F:branched-chain amino acid transmembrane transporter activity"/>
    <property type="evidence" value="ECO:0007669"/>
    <property type="project" value="TreeGrafter"/>
</dbReference>
<feature type="domain" description="ABC transporter" evidence="6">
    <location>
        <begin position="2"/>
        <end position="230"/>
    </location>
</feature>
<dbReference type="InterPro" id="IPR017871">
    <property type="entry name" value="ABC_transporter-like_CS"/>
</dbReference>
<comment type="caution">
    <text evidence="7">The sequence shown here is derived from an EMBL/GenBank/DDBJ whole genome shotgun (WGS) entry which is preliminary data.</text>
</comment>
<accession>A0A0J6VH47</accession>
<dbReference type="PANTHER" id="PTHR43820:SF4">
    <property type="entry name" value="HIGH-AFFINITY BRANCHED-CHAIN AMINO ACID TRANSPORT ATP-BINDING PROTEIN LIVF"/>
    <property type="match status" value="1"/>
</dbReference>
<evidence type="ECO:0000313" key="7">
    <source>
        <dbReference type="EMBL" id="KMO38396.1"/>
    </source>
</evidence>
<dbReference type="PANTHER" id="PTHR43820">
    <property type="entry name" value="HIGH-AFFINITY BRANCHED-CHAIN AMINO ACID TRANSPORT ATP-BINDING PROTEIN LIVF"/>
    <property type="match status" value="1"/>
</dbReference>
<dbReference type="PATRIC" id="fig|298794.3.peg.7040"/>
<dbReference type="InterPro" id="IPR003439">
    <property type="entry name" value="ABC_transporter-like_ATP-bd"/>
</dbReference>
<organism evidence="7 8">
    <name type="scientific">Methylobacterium variabile</name>
    <dbReference type="NCBI Taxonomy" id="298794"/>
    <lineage>
        <taxon>Bacteria</taxon>
        <taxon>Pseudomonadati</taxon>
        <taxon>Pseudomonadota</taxon>
        <taxon>Alphaproteobacteria</taxon>
        <taxon>Hyphomicrobiales</taxon>
        <taxon>Methylobacteriaceae</taxon>
        <taxon>Methylobacterium</taxon>
    </lineage>
</organism>
<evidence type="ECO:0000313" key="8">
    <source>
        <dbReference type="Proteomes" id="UP000035955"/>
    </source>
</evidence>
<gene>
    <name evidence="7" type="ORF">VQ02_11730</name>
</gene>
<dbReference type="PROSITE" id="PS00211">
    <property type="entry name" value="ABC_TRANSPORTER_1"/>
    <property type="match status" value="1"/>
</dbReference>
<dbReference type="PROSITE" id="PS50893">
    <property type="entry name" value="ABC_TRANSPORTER_2"/>
    <property type="match status" value="1"/>
</dbReference>
<keyword evidence="3" id="KW-0547">Nucleotide-binding</keyword>
<keyword evidence="4 7" id="KW-0067">ATP-binding</keyword>
<proteinExistence type="inferred from homology"/>
<dbReference type="AlphaFoldDB" id="A0A0J6VH47"/>
<dbReference type="RefSeq" id="WP_048444373.1">
    <property type="nucleotide sequence ID" value="NZ_LABY01000073.1"/>
</dbReference>
<dbReference type="SMART" id="SM00382">
    <property type="entry name" value="AAA"/>
    <property type="match status" value="1"/>
</dbReference>
<dbReference type="InterPro" id="IPR003593">
    <property type="entry name" value="AAA+_ATPase"/>
</dbReference>